<dbReference type="Pfam" id="PF00730">
    <property type="entry name" value="HhH-GPD"/>
    <property type="match status" value="1"/>
</dbReference>
<dbReference type="InterPro" id="IPR005760">
    <property type="entry name" value="A/G_AdeGlyc_MutY"/>
</dbReference>
<evidence type="ECO:0000256" key="13">
    <source>
        <dbReference type="ARBA" id="ARBA00023204"/>
    </source>
</evidence>
<dbReference type="AlphaFoldDB" id="A0A1T4QJM7"/>
<dbReference type="InterPro" id="IPR029119">
    <property type="entry name" value="MutY_C"/>
</dbReference>
<protein>
    <recommendedName>
        <fullName evidence="6 15">Adenine DNA glycosylase</fullName>
        <ecNumber evidence="5 15">3.2.2.31</ecNumber>
    </recommendedName>
</protein>
<dbReference type="EMBL" id="FUXB01000010">
    <property type="protein sequence ID" value="SKA03701.1"/>
    <property type="molecule type" value="Genomic_DNA"/>
</dbReference>
<evidence type="ECO:0000256" key="5">
    <source>
        <dbReference type="ARBA" id="ARBA00012045"/>
    </source>
</evidence>
<feature type="domain" description="HhH-GPD" evidence="16">
    <location>
        <begin position="37"/>
        <end position="188"/>
    </location>
</feature>
<dbReference type="OrthoDB" id="9802365at2"/>
<evidence type="ECO:0000256" key="14">
    <source>
        <dbReference type="ARBA" id="ARBA00023295"/>
    </source>
</evidence>
<reference evidence="18" key="1">
    <citation type="submission" date="2017-02" db="EMBL/GenBank/DDBJ databases">
        <authorList>
            <person name="Varghese N."/>
            <person name="Submissions S."/>
        </authorList>
    </citation>
    <scope>NUCLEOTIDE SEQUENCE [LARGE SCALE GENOMIC DNA]</scope>
    <source>
        <strain evidence="18">DSM 19608</strain>
    </source>
</reference>
<dbReference type="NCBIfam" id="TIGR01084">
    <property type="entry name" value="mutY"/>
    <property type="match status" value="1"/>
</dbReference>
<keyword evidence="14 15" id="KW-0326">Glycosidase</keyword>
<evidence type="ECO:0000256" key="3">
    <source>
        <dbReference type="ARBA" id="ARBA00008343"/>
    </source>
</evidence>
<accession>A0A1T4QJM7</accession>
<dbReference type="InterPro" id="IPR003651">
    <property type="entry name" value="Endonuclease3_FeS-loop_motif"/>
</dbReference>
<evidence type="ECO:0000256" key="7">
    <source>
        <dbReference type="ARBA" id="ARBA00022485"/>
    </source>
</evidence>
<evidence type="ECO:0000313" key="17">
    <source>
        <dbReference type="EMBL" id="SKA03701.1"/>
    </source>
</evidence>
<evidence type="ECO:0000256" key="12">
    <source>
        <dbReference type="ARBA" id="ARBA00023014"/>
    </source>
</evidence>
<keyword evidence="7" id="KW-0004">4Fe-4S</keyword>
<evidence type="ECO:0000256" key="8">
    <source>
        <dbReference type="ARBA" id="ARBA00022723"/>
    </source>
</evidence>
<keyword evidence="12" id="KW-0411">Iron-sulfur</keyword>
<dbReference type="NCBIfam" id="NF008132">
    <property type="entry name" value="PRK10880.1"/>
    <property type="match status" value="1"/>
</dbReference>
<dbReference type="InterPro" id="IPR023170">
    <property type="entry name" value="HhH_base_excis_C"/>
</dbReference>
<dbReference type="GO" id="GO:0051539">
    <property type="term" value="F:4 iron, 4 sulfur cluster binding"/>
    <property type="evidence" value="ECO:0007669"/>
    <property type="project" value="UniProtKB-UniRule"/>
</dbReference>
<comment type="catalytic activity">
    <reaction evidence="1 15">
        <text>Hydrolyzes free adenine bases from 7,8-dihydro-8-oxoguanine:adenine mismatched double-stranded DNA, leaving an apurinic site.</text>
        <dbReference type="EC" id="3.2.2.31"/>
    </reaction>
</comment>
<keyword evidence="9 15" id="KW-0227">DNA damage</keyword>
<sequence>MTPFAKAIITWYDAYGRKDLPWQQNKSAYSVWISEIMLQQTQVATVIPYYQKFMARFPSVVDLAHAEQDEVLHYWTGLGYYARARNLHRTAKIVVEEYSGQFPTQLELMNALPGIGRSTAAAVLSSVFNKPHAILDGNVKRTLARCFAVEGWPGKKTVENQLWQHAEQHTPTKDVDKYNQAMMDMGAMICTRSKPKCSLCPVASFCIAKEQGNPLDYPAKKPKTEKPTKQTWFVILYHQGEVWLEQRPQVGIWGGLFCFPQHSDQDIHHTLAMRGIRESDIQHQTTLIAFRHTFSHYHLDITPVLLELSTKPDIIMEGNKGLWYNLTRPEEVGLAAPVKQLISGLPFEIHS</sequence>
<keyword evidence="10" id="KW-0378">Hydrolase</keyword>
<comment type="function">
    <text evidence="2">Adenine glycosylase active on G-A mispairs. MutY also corrects error-prone DNA synthesis past GO lesions which are due to the oxidatively damaged form of guanine: 7,8-dihydro-8-oxoguanine (8-oxo-dGTP).</text>
</comment>
<dbReference type="FunFam" id="1.10.1670.10:FF:000002">
    <property type="entry name" value="Adenine DNA glycosylase"/>
    <property type="match status" value="1"/>
</dbReference>
<name>A0A1T4QJM7_VIBCI</name>
<evidence type="ECO:0000313" key="18">
    <source>
        <dbReference type="Proteomes" id="UP000190834"/>
    </source>
</evidence>
<dbReference type="GO" id="GO:0006284">
    <property type="term" value="P:base-excision repair"/>
    <property type="evidence" value="ECO:0007669"/>
    <property type="project" value="UniProtKB-UniRule"/>
</dbReference>
<dbReference type="GeneID" id="70584535"/>
<dbReference type="InterPro" id="IPR015797">
    <property type="entry name" value="NUDIX_hydrolase-like_dom_sf"/>
</dbReference>
<dbReference type="Gene3D" id="1.10.340.30">
    <property type="entry name" value="Hypothetical protein, domain 2"/>
    <property type="match status" value="1"/>
</dbReference>
<evidence type="ECO:0000256" key="10">
    <source>
        <dbReference type="ARBA" id="ARBA00022801"/>
    </source>
</evidence>
<dbReference type="SMART" id="SM00525">
    <property type="entry name" value="FES"/>
    <property type="match status" value="1"/>
</dbReference>
<dbReference type="InterPro" id="IPR003265">
    <property type="entry name" value="HhH-GPD_domain"/>
</dbReference>
<evidence type="ECO:0000256" key="6">
    <source>
        <dbReference type="ARBA" id="ARBA00022023"/>
    </source>
</evidence>
<dbReference type="RefSeq" id="WP_078926526.1">
    <property type="nucleotide sequence ID" value="NZ_FUXB01000010.1"/>
</dbReference>
<dbReference type="PANTHER" id="PTHR42944">
    <property type="entry name" value="ADENINE DNA GLYCOSYLASE"/>
    <property type="match status" value="1"/>
</dbReference>
<dbReference type="PANTHER" id="PTHR42944:SF1">
    <property type="entry name" value="ADENINE DNA GLYCOSYLASE"/>
    <property type="match status" value="1"/>
</dbReference>
<evidence type="ECO:0000256" key="4">
    <source>
        <dbReference type="ARBA" id="ARBA00011245"/>
    </source>
</evidence>
<dbReference type="GO" id="GO:0034039">
    <property type="term" value="F:8-oxo-7,8-dihydroguanine DNA N-glycosylase activity"/>
    <property type="evidence" value="ECO:0007669"/>
    <property type="project" value="TreeGrafter"/>
</dbReference>
<dbReference type="SMART" id="SM00478">
    <property type="entry name" value="ENDO3c"/>
    <property type="match status" value="1"/>
</dbReference>
<dbReference type="SUPFAM" id="SSF48150">
    <property type="entry name" value="DNA-glycosylase"/>
    <property type="match status" value="1"/>
</dbReference>
<dbReference type="InterPro" id="IPR004036">
    <property type="entry name" value="Endonuclease-III-like_CS2"/>
</dbReference>
<dbReference type="CDD" id="cd03431">
    <property type="entry name" value="NUDIX_DNA_Glycosylase_C-MutY"/>
    <property type="match status" value="1"/>
</dbReference>
<evidence type="ECO:0000256" key="1">
    <source>
        <dbReference type="ARBA" id="ARBA00000843"/>
    </source>
</evidence>
<organism evidence="17 18">
    <name type="scientific">Vibrio cincinnatiensis DSM 19608</name>
    <dbReference type="NCBI Taxonomy" id="1123491"/>
    <lineage>
        <taxon>Bacteria</taxon>
        <taxon>Pseudomonadati</taxon>
        <taxon>Pseudomonadota</taxon>
        <taxon>Gammaproteobacteria</taxon>
        <taxon>Vibrionales</taxon>
        <taxon>Vibrionaceae</taxon>
        <taxon>Vibrio</taxon>
    </lineage>
</organism>
<dbReference type="FunFam" id="1.10.340.30:FF:000002">
    <property type="entry name" value="Adenine DNA glycosylase"/>
    <property type="match status" value="1"/>
</dbReference>
<dbReference type="SUPFAM" id="SSF55811">
    <property type="entry name" value="Nudix"/>
    <property type="match status" value="1"/>
</dbReference>
<dbReference type="GO" id="GO:0000701">
    <property type="term" value="F:purine-specific mismatch base pair DNA N-glycosylase activity"/>
    <property type="evidence" value="ECO:0007669"/>
    <property type="project" value="UniProtKB-EC"/>
</dbReference>
<dbReference type="EC" id="3.2.2.31" evidence="5 15"/>
<comment type="similarity">
    <text evidence="3 15">Belongs to the Nth/MutY family.</text>
</comment>
<keyword evidence="11 15" id="KW-0408">Iron</keyword>
<proteinExistence type="inferred from homology"/>
<dbReference type="CDD" id="cd00056">
    <property type="entry name" value="ENDO3c"/>
    <property type="match status" value="1"/>
</dbReference>
<dbReference type="Proteomes" id="UP000190834">
    <property type="component" value="Unassembled WGS sequence"/>
</dbReference>
<dbReference type="Gene3D" id="3.90.79.10">
    <property type="entry name" value="Nucleoside Triphosphate Pyrophosphohydrolase"/>
    <property type="match status" value="1"/>
</dbReference>
<dbReference type="Pfam" id="PF10576">
    <property type="entry name" value="EndIII_4Fe-2S"/>
    <property type="match status" value="1"/>
</dbReference>
<dbReference type="Pfam" id="PF14815">
    <property type="entry name" value="NUDIX_4"/>
    <property type="match status" value="1"/>
</dbReference>
<dbReference type="STRING" id="1123491.SAMN02745782_02150"/>
<evidence type="ECO:0000256" key="2">
    <source>
        <dbReference type="ARBA" id="ARBA00002933"/>
    </source>
</evidence>
<evidence type="ECO:0000256" key="11">
    <source>
        <dbReference type="ARBA" id="ARBA00023004"/>
    </source>
</evidence>
<dbReference type="FunFam" id="3.90.79.10:FF:000028">
    <property type="entry name" value="Adenine DNA glycosylase"/>
    <property type="match status" value="1"/>
</dbReference>
<keyword evidence="8" id="KW-0479">Metal-binding</keyword>
<comment type="subunit">
    <text evidence="4">Monomer.</text>
</comment>
<keyword evidence="13" id="KW-0234">DNA repair</keyword>
<dbReference type="InterPro" id="IPR044298">
    <property type="entry name" value="MIG/MutY"/>
</dbReference>
<comment type="cofactor">
    <cofactor evidence="15">
        <name>[4Fe-4S] cluster</name>
        <dbReference type="ChEBI" id="CHEBI:49883"/>
    </cofactor>
    <text evidence="15">Binds 1 [4Fe-4S] cluster.</text>
</comment>
<dbReference type="InterPro" id="IPR011257">
    <property type="entry name" value="DNA_glycosylase"/>
</dbReference>
<dbReference type="Gene3D" id="1.10.1670.10">
    <property type="entry name" value="Helix-hairpin-Helix base-excision DNA repair enzymes (C-terminal)"/>
    <property type="match status" value="1"/>
</dbReference>
<dbReference type="GO" id="GO:0046872">
    <property type="term" value="F:metal ion binding"/>
    <property type="evidence" value="ECO:0007669"/>
    <property type="project" value="UniProtKB-UniRule"/>
</dbReference>
<evidence type="ECO:0000256" key="9">
    <source>
        <dbReference type="ARBA" id="ARBA00022763"/>
    </source>
</evidence>
<keyword evidence="18" id="KW-1185">Reference proteome</keyword>
<dbReference type="GO" id="GO:0032357">
    <property type="term" value="F:oxidized purine DNA binding"/>
    <property type="evidence" value="ECO:0007669"/>
    <property type="project" value="TreeGrafter"/>
</dbReference>
<dbReference type="PROSITE" id="PS01155">
    <property type="entry name" value="ENDONUCLEASE_III_2"/>
    <property type="match status" value="1"/>
</dbReference>
<dbReference type="GO" id="GO:0006298">
    <property type="term" value="P:mismatch repair"/>
    <property type="evidence" value="ECO:0007669"/>
    <property type="project" value="TreeGrafter"/>
</dbReference>
<dbReference type="GO" id="GO:0035485">
    <property type="term" value="F:adenine/guanine mispair binding"/>
    <property type="evidence" value="ECO:0007669"/>
    <property type="project" value="TreeGrafter"/>
</dbReference>
<dbReference type="PROSITE" id="PS00764">
    <property type="entry name" value="ENDONUCLEASE_III_1"/>
    <property type="match status" value="1"/>
</dbReference>
<gene>
    <name evidence="17" type="ORF">SAMN02745782_02150</name>
</gene>
<dbReference type="InterPro" id="IPR004035">
    <property type="entry name" value="Endouclease-III_FeS-bd_BS"/>
</dbReference>
<evidence type="ECO:0000256" key="15">
    <source>
        <dbReference type="RuleBase" id="RU365096"/>
    </source>
</evidence>
<evidence type="ECO:0000259" key="16">
    <source>
        <dbReference type="SMART" id="SM00478"/>
    </source>
</evidence>